<comment type="caution">
    <text evidence="1">The sequence shown here is derived from an EMBL/GenBank/DDBJ whole genome shotgun (WGS) entry which is preliminary data.</text>
</comment>
<dbReference type="Gene3D" id="3.90.190.10">
    <property type="entry name" value="Protein tyrosine phosphatase superfamily"/>
    <property type="match status" value="1"/>
</dbReference>
<dbReference type="Pfam" id="PF13350">
    <property type="entry name" value="Y_phosphatase3"/>
    <property type="match status" value="1"/>
</dbReference>
<dbReference type="InterPro" id="IPR026893">
    <property type="entry name" value="Tyr/Ser_Pase_IphP-type"/>
</dbReference>
<dbReference type="SUPFAM" id="SSF52799">
    <property type="entry name" value="(Phosphotyrosine protein) phosphatases II"/>
    <property type="match status" value="1"/>
</dbReference>
<dbReference type="AlphaFoldDB" id="A0A9N8ZTN4"/>
<dbReference type="Proteomes" id="UP000789831">
    <property type="component" value="Unassembled WGS sequence"/>
</dbReference>
<dbReference type="OrthoDB" id="9988524at2759"/>
<dbReference type="InterPro" id="IPR029021">
    <property type="entry name" value="Prot-tyrosine_phosphatase-like"/>
</dbReference>
<sequence length="120" mass="13701">MDNILNFRDVGKAIQEICRMNGEKTENIMKSGILFRGAKPDDASDHDIKRLLAHDIRTIIDLRSGYENTKSDLLASTFPLQEVNSIDSEEKPFRKTIKLNLNGRTYEKLVLSYATRTITL</sequence>
<evidence type="ECO:0000313" key="2">
    <source>
        <dbReference type="Proteomes" id="UP000789831"/>
    </source>
</evidence>
<dbReference type="EMBL" id="CAJVPL010000541">
    <property type="protein sequence ID" value="CAG8507966.1"/>
    <property type="molecule type" value="Genomic_DNA"/>
</dbReference>
<reference evidence="1" key="1">
    <citation type="submission" date="2021-06" db="EMBL/GenBank/DDBJ databases">
        <authorList>
            <person name="Kallberg Y."/>
            <person name="Tangrot J."/>
            <person name="Rosling A."/>
        </authorList>
    </citation>
    <scope>NUCLEOTIDE SEQUENCE</scope>
    <source>
        <strain evidence="1">MT106</strain>
    </source>
</reference>
<gene>
    <name evidence="1" type="ORF">AGERDE_LOCUS4591</name>
</gene>
<keyword evidence="2" id="KW-1185">Reference proteome</keyword>
<evidence type="ECO:0000313" key="1">
    <source>
        <dbReference type="EMBL" id="CAG8507966.1"/>
    </source>
</evidence>
<organism evidence="1 2">
    <name type="scientific">Ambispora gerdemannii</name>
    <dbReference type="NCBI Taxonomy" id="144530"/>
    <lineage>
        <taxon>Eukaryota</taxon>
        <taxon>Fungi</taxon>
        <taxon>Fungi incertae sedis</taxon>
        <taxon>Mucoromycota</taxon>
        <taxon>Glomeromycotina</taxon>
        <taxon>Glomeromycetes</taxon>
        <taxon>Archaeosporales</taxon>
        <taxon>Ambisporaceae</taxon>
        <taxon>Ambispora</taxon>
    </lineage>
</organism>
<proteinExistence type="predicted"/>
<protein>
    <submittedName>
        <fullName evidence="1">4513_t:CDS:1</fullName>
    </submittedName>
</protein>
<name>A0A9N8ZTN4_9GLOM</name>
<dbReference type="GO" id="GO:0004721">
    <property type="term" value="F:phosphoprotein phosphatase activity"/>
    <property type="evidence" value="ECO:0007669"/>
    <property type="project" value="InterPro"/>
</dbReference>
<accession>A0A9N8ZTN4</accession>